<dbReference type="PANTHER" id="PTHR43173:SF28">
    <property type="entry name" value="AARF DOMAIN CONTAINING KINASE 5"/>
    <property type="match status" value="1"/>
</dbReference>
<dbReference type="eggNOG" id="KOG1235">
    <property type="taxonomic scope" value="Eukaryota"/>
</dbReference>
<comment type="similarity">
    <text evidence="1">Belongs to the protein kinase superfamily. ADCK protein kinase family.</text>
</comment>
<dbReference type="STRING" id="8469.M7ARC8"/>
<dbReference type="InterPro" id="IPR011009">
    <property type="entry name" value="Kinase-like_dom_sf"/>
</dbReference>
<proteinExistence type="inferred from homology"/>
<dbReference type="AlphaFoldDB" id="M7ARC8"/>
<sequence length="868" mass="96983">MIVGMKNTIPKDLMIENEMKAMFSQVNMNQAQERINPKVVSMESFSKSLSLESSCLAVNEVSECLSDVSEVNLELDQAKGEENKEILDEPRQPSELMALSSQQCGKARRVEDERPWTLPVTWVENCDREGNVPVSVRGIDLPVEGATPVSKQLSVTSLVCWDKGKEIPSCGSGKGESVSSSSLSVEQTEGAFQPVMVEGRAVVSELVLDSAKAQEGKDPKFVSARENGPVTRSHPVSVYAKSQRPDNSGACILPVASVLLGKGVPTLSNQGDTPAGAQGEQKGDLIVLPTDGVVAGTQCPEAKHQQGFVTRYALLNNHNGVEKQKSLFAAANKVQLCRFHSLLLQRRSPWQPPALHCRHRPTPPMQRSLYLGMRISLDYWWTAHVVLRGVDEGAIRSGGLYIKLGQGLCAFNHLLPPEYISTLRVLEDQALKRGCGEGAIRSGGLYIKLGQGLCAFNHLLPPEYISTLRVLEDQALKRGCGEVQYIDLRDRFDGDIRTLELLLRIIEFMHPSFGFSWVLKDLKGTLAQELDFENEGRNAERCAQDLRHFPYVVVPKVHWDKCSKRVLTADYCEGCKINNVESIRAQGLDLKDTADKLIQMFAEQIFYTGFIHADPHPGNVLVRKGPDGKAQLVLLDHGLYEFLSESDRTALCKLWRAIILRDDAAMRACSAELGVKGEWGDRTALCKLWRAIILRDDAAMRACSAELGVKDYFLFCEILMQRPIHMGQLRLANILTREETLYMQAMARHHFDRIMQVLKDLPRPMLLVFRNINTVRSINIALGAPVDRYFVMAKSAVKGWSRIAGHKSSGIRSSSLFCWLRVKWESLKFEIALRLETFSMRLMASFIRFLADVGFLSESDQIYEYLQA</sequence>
<dbReference type="SUPFAM" id="SSF56112">
    <property type="entry name" value="Protein kinase-like (PK-like)"/>
    <property type="match status" value="1"/>
</dbReference>
<organism evidence="3 4">
    <name type="scientific">Chelonia mydas</name>
    <name type="common">Green sea-turtle</name>
    <name type="synonym">Chelonia agassizi</name>
    <dbReference type="NCBI Taxonomy" id="8469"/>
    <lineage>
        <taxon>Eukaryota</taxon>
        <taxon>Metazoa</taxon>
        <taxon>Chordata</taxon>
        <taxon>Craniata</taxon>
        <taxon>Vertebrata</taxon>
        <taxon>Euteleostomi</taxon>
        <taxon>Archelosauria</taxon>
        <taxon>Testudinata</taxon>
        <taxon>Testudines</taxon>
        <taxon>Cryptodira</taxon>
        <taxon>Durocryptodira</taxon>
        <taxon>Americhelydia</taxon>
        <taxon>Chelonioidea</taxon>
        <taxon>Cheloniidae</taxon>
        <taxon>Chelonia</taxon>
    </lineage>
</organism>
<dbReference type="PANTHER" id="PTHR43173">
    <property type="entry name" value="ABC1 FAMILY PROTEIN"/>
    <property type="match status" value="1"/>
</dbReference>
<dbReference type="InterPro" id="IPR051130">
    <property type="entry name" value="Mito_struct-func_regulator"/>
</dbReference>
<name>M7ARC8_CHEMY</name>
<accession>M7ARC8</accession>
<evidence type="ECO:0000313" key="3">
    <source>
        <dbReference type="EMBL" id="EMP27194.1"/>
    </source>
</evidence>
<protein>
    <submittedName>
        <fullName evidence="3">Putative aarF domain-containing protein kinase 5</fullName>
    </submittedName>
</protein>
<keyword evidence="3" id="KW-0418">Kinase</keyword>
<keyword evidence="4" id="KW-1185">Reference proteome</keyword>
<evidence type="ECO:0000256" key="1">
    <source>
        <dbReference type="ARBA" id="ARBA00009670"/>
    </source>
</evidence>
<dbReference type="InterPro" id="IPR004147">
    <property type="entry name" value="ABC1_dom"/>
</dbReference>
<evidence type="ECO:0000259" key="2">
    <source>
        <dbReference type="Pfam" id="PF03109"/>
    </source>
</evidence>
<dbReference type="Proteomes" id="UP000031443">
    <property type="component" value="Unassembled WGS sequence"/>
</dbReference>
<dbReference type="InterPro" id="IPR045307">
    <property type="entry name" value="ADCK1_dom"/>
</dbReference>
<dbReference type="EMBL" id="KB572999">
    <property type="protein sequence ID" value="EMP27194.1"/>
    <property type="molecule type" value="Genomic_DNA"/>
</dbReference>
<dbReference type="Pfam" id="PF03109">
    <property type="entry name" value="ABC1"/>
    <property type="match status" value="1"/>
</dbReference>
<reference evidence="4" key="1">
    <citation type="journal article" date="2013" name="Nat. Genet.">
        <title>The draft genomes of soft-shell turtle and green sea turtle yield insights into the development and evolution of the turtle-specific body plan.</title>
        <authorList>
            <person name="Wang Z."/>
            <person name="Pascual-Anaya J."/>
            <person name="Zadissa A."/>
            <person name="Li W."/>
            <person name="Niimura Y."/>
            <person name="Huang Z."/>
            <person name="Li C."/>
            <person name="White S."/>
            <person name="Xiong Z."/>
            <person name="Fang D."/>
            <person name="Wang B."/>
            <person name="Ming Y."/>
            <person name="Chen Y."/>
            <person name="Zheng Y."/>
            <person name="Kuraku S."/>
            <person name="Pignatelli M."/>
            <person name="Herrero J."/>
            <person name="Beal K."/>
            <person name="Nozawa M."/>
            <person name="Li Q."/>
            <person name="Wang J."/>
            <person name="Zhang H."/>
            <person name="Yu L."/>
            <person name="Shigenobu S."/>
            <person name="Wang J."/>
            <person name="Liu J."/>
            <person name="Flicek P."/>
            <person name="Searle S."/>
            <person name="Wang J."/>
            <person name="Kuratani S."/>
            <person name="Yin Y."/>
            <person name="Aken B."/>
            <person name="Zhang G."/>
            <person name="Irie N."/>
        </authorList>
    </citation>
    <scope>NUCLEOTIDE SEQUENCE [LARGE SCALE GENOMIC DNA]</scope>
</reference>
<gene>
    <name evidence="3" type="ORF">UY3_15722</name>
</gene>
<dbReference type="CDD" id="cd13969">
    <property type="entry name" value="ADCK1-like"/>
    <property type="match status" value="1"/>
</dbReference>
<feature type="domain" description="ABC1 atypical kinase-like" evidence="2">
    <location>
        <begin position="483"/>
        <end position="667"/>
    </location>
</feature>
<dbReference type="GO" id="GO:0016301">
    <property type="term" value="F:kinase activity"/>
    <property type="evidence" value="ECO:0007669"/>
    <property type="project" value="UniProtKB-KW"/>
</dbReference>
<keyword evidence="3" id="KW-0808">Transferase</keyword>
<evidence type="ECO:0000313" key="4">
    <source>
        <dbReference type="Proteomes" id="UP000031443"/>
    </source>
</evidence>